<keyword evidence="6 9" id="KW-0812">Transmembrane</keyword>
<feature type="transmembrane region" description="Helical" evidence="9">
    <location>
        <begin position="7"/>
        <end position="28"/>
    </location>
</feature>
<dbReference type="NCBIfam" id="TIGR02532">
    <property type="entry name" value="IV_pilin_GFxxxE"/>
    <property type="match status" value="1"/>
</dbReference>
<evidence type="ECO:0000313" key="11">
    <source>
        <dbReference type="EMBL" id="MCW1931661.1"/>
    </source>
</evidence>
<comment type="similarity">
    <text evidence="2">Belongs to the GSP I family.</text>
</comment>
<keyword evidence="8 9" id="KW-0472">Membrane</keyword>
<dbReference type="Gene3D" id="3.30.1300.30">
    <property type="entry name" value="GSPII I/J protein-like"/>
    <property type="match status" value="1"/>
</dbReference>
<evidence type="ECO:0000256" key="1">
    <source>
        <dbReference type="ARBA" id="ARBA00004377"/>
    </source>
</evidence>
<dbReference type="InterPro" id="IPR012902">
    <property type="entry name" value="N_methyl_site"/>
</dbReference>
<keyword evidence="3" id="KW-1003">Cell membrane</keyword>
<keyword evidence="5" id="KW-0997">Cell inner membrane</keyword>
<evidence type="ECO:0000256" key="3">
    <source>
        <dbReference type="ARBA" id="ARBA00022475"/>
    </source>
</evidence>
<sequence length="119" mass="12456">MRRAVKGFTLIELAVAVAILAIGTVAAYRSFDSAQRGIGGQLDRAFASEVALNRAAMVRLLGGAAAQDLPPRETMGGTVWDVDQQVTSTSAGLMEVTIVVSADGRPGARYVVAVPRQAR</sequence>
<keyword evidence="7 9" id="KW-1133">Transmembrane helix</keyword>
<evidence type="ECO:0000256" key="4">
    <source>
        <dbReference type="ARBA" id="ARBA00022481"/>
    </source>
</evidence>
<name>A0ABT3GVT9_9RHOB</name>
<comment type="subcellular location">
    <subcellularLocation>
        <location evidence="1">Cell inner membrane</location>
        <topology evidence="1">Single-pass membrane protein</topology>
    </subcellularLocation>
</comment>
<dbReference type="PANTHER" id="PTHR38779">
    <property type="entry name" value="TYPE II SECRETION SYSTEM PROTEIN I-RELATED"/>
    <property type="match status" value="1"/>
</dbReference>
<evidence type="ECO:0000256" key="9">
    <source>
        <dbReference type="SAM" id="Phobius"/>
    </source>
</evidence>
<dbReference type="InterPro" id="IPR045584">
    <property type="entry name" value="Pilin-like"/>
</dbReference>
<organism evidence="11 12">
    <name type="scientific">Pararhodobacter zhoushanensis</name>
    <dbReference type="NCBI Taxonomy" id="2479545"/>
    <lineage>
        <taxon>Bacteria</taxon>
        <taxon>Pseudomonadati</taxon>
        <taxon>Pseudomonadota</taxon>
        <taxon>Alphaproteobacteria</taxon>
        <taxon>Rhodobacterales</taxon>
        <taxon>Paracoccaceae</taxon>
        <taxon>Pararhodobacter</taxon>
    </lineage>
</organism>
<evidence type="ECO:0000256" key="6">
    <source>
        <dbReference type="ARBA" id="ARBA00022692"/>
    </source>
</evidence>
<dbReference type="Pfam" id="PF07963">
    <property type="entry name" value="N_methyl"/>
    <property type="match status" value="1"/>
</dbReference>
<dbReference type="InterPro" id="IPR010052">
    <property type="entry name" value="T2SS_protein-GspI"/>
</dbReference>
<dbReference type="InterPro" id="IPR003413">
    <property type="entry name" value="T2SS_GspI_C"/>
</dbReference>
<dbReference type="PROSITE" id="PS00409">
    <property type="entry name" value="PROKAR_NTER_METHYL"/>
    <property type="match status" value="1"/>
</dbReference>
<dbReference type="Pfam" id="PF02501">
    <property type="entry name" value="T2SSI"/>
    <property type="match status" value="1"/>
</dbReference>
<dbReference type="PANTHER" id="PTHR38779:SF2">
    <property type="entry name" value="TYPE II SECRETION SYSTEM PROTEIN I-RELATED"/>
    <property type="match status" value="1"/>
</dbReference>
<evidence type="ECO:0000259" key="10">
    <source>
        <dbReference type="Pfam" id="PF02501"/>
    </source>
</evidence>
<proteinExistence type="inferred from homology"/>
<evidence type="ECO:0000313" key="12">
    <source>
        <dbReference type="Proteomes" id="UP001208938"/>
    </source>
</evidence>
<evidence type="ECO:0000256" key="7">
    <source>
        <dbReference type="ARBA" id="ARBA00022989"/>
    </source>
</evidence>
<dbReference type="RefSeq" id="WP_264504755.1">
    <property type="nucleotide sequence ID" value="NZ_JAPDFL010000001.1"/>
</dbReference>
<accession>A0ABT3GVT9</accession>
<evidence type="ECO:0000256" key="5">
    <source>
        <dbReference type="ARBA" id="ARBA00022519"/>
    </source>
</evidence>
<feature type="domain" description="Type II secretion system protein GspI C-terminal" evidence="10">
    <location>
        <begin position="43"/>
        <end position="109"/>
    </location>
</feature>
<keyword evidence="4" id="KW-0488">Methylation</keyword>
<dbReference type="EMBL" id="JAPDFL010000001">
    <property type="protein sequence ID" value="MCW1931661.1"/>
    <property type="molecule type" value="Genomic_DNA"/>
</dbReference>
<comment type="caution">
    <text evidence="11">The sequence shown here is derived from an EMBL/GenBank/DDBJ whole genome shotgun (WGS) entry which is preliminary data.</text>
</comment>
<evidence type="ECO:0000256" key="8">
    <source>
        <dbReference type="ARBA" id="ARBA00023136"/>
    </source>
</evidence>
<gene>
    <name evidence="11" type="ORF">OKW52_05145</name>
</gene>
<keyword evidence="12" id="KW-1185">Reference proteome</keyword>
<dbReference type="SUPFAM" id="SSF54523">
    <property type="entry name" value="Pili subunits"/>
    <property type="match status" value="1"/>
</dbReference>
<reference evidence="11 12" key="1">
    <citation type="submission" date="2022-10" db="EMBL/GenBank/DDBJ databases">
        <title>Pararhodobacter sp. nov., isolated from marine algae.</title>
        <authorList>
            <person name="Choi B.J."/>
            <person name="Kim J.M."/>
            <person name="Lee J.K."/>
            <person name="Choi D.G."/>
            <person name="Jeon C.O."/>
        </authorList>
    </citation>
    <scope>NUCLEOTIDE SEQUENCE [LARGE SCALE GENOMIC DNA]</scope>
    <source>
        <strain evidence="11 12">ZQ420</strain>
    </source>
</reference>
<dbReference type="Proteomes" id="UP001208938">
    <property type="component" value="Unassembled WGS sequence"/>
</dbReference>
<protein>
    <submittedName>
        <fullName evidence="11">Prepilin-type N-terminal cleavage/methylation domain-containing protein</fullName>
    </submittedName>
</protein>
<evidence type="ECO:0000256" key="2">
    <source>
        <dbReference type="ARBA" id="ARBA00008358"/>
    </source>
</evidence>